<dbReference type="OrthoDB" id="3219854at2759"/>
<gene>
    <name evidence="2" type="ORF">BD311DRAFT_252728</name>
</gene>
<dbReference type="AlphaFoldDB" id="A0A4Q9MU56"/>
<name>A0A4Q9MU56_9APHY</name>
<dbReference type="Proteomes" id="UP000292957">
    <property type="component" value="Unassembled WGS sequence"/>
</dbReference>
<evidence type="ECO:0000256" key="1">
    <source>
        <dbReference type="SAM" id="MobiDB-lite"/>
    </source>
</evidence>
<accession>A0A4Q9MU56</accession>
<reference evidence="2" key="1">
    <citation type="submission" date="2019-01" db="EMBL/GenBank/DDBJ databases">
        <title>Draft genome sequences of three monokaryotic isolates of the white-rot basidiomycete fungus Dichomitus squalens.</title>
        <authorList>
            <consortium name="DOE Joint Genome Institute"/>
            <person name="Lopez S.C."/>
            <person name="Andreopoulos B."/>
            <person name="Pangilinan J."/>
            <person name="Lipzen A."/>
            <person name="Riley R."/>
            <person name="Ahrendt S."/>
            <person name="Ng V."/>
            <person name="Barry K."/>
            <person name="Daum C."/>
            <person name="Grigoriev I.V."/>
            <person name="Hilden K.S."/>
            <person name="Makela M.R."/>
            <person name="de Vries R.P."/>
        </authorList>
    </citation>
    <scope>NUCLEOTIDE SEQUENCE [LARGE SCALE GENOMIC DNA]</scope>
    <source>
        <strain evidence="2">OM18370.1</strain>
    </source>
</reference>
<proteinExistence type="predicted"/>
<protein>
    <submittedName>
        <fullName evidence="2">Uncharacterized protein</fullName>
    </submittedName>
</protein>
<organism evidence="2">
    <name type="scientific">Dichomitus squalens</name>
    <dbReference type="NCBI Taxonomy" id="114155"/>
    <lineage>
        <taxon>Eukaryota</taxon>
        <taxon>Fungi</taxon>
        <taxon>Dikarya</taxon>
        <taxon>Basidiomycota</taxon>
        <taxon>Agaricomycotina</taxon>
        <taxon>Agaricomycetes</taxon>
        <taxon>Polyporales</taxon>
        <taxon>Polyporaceae</taxon>
        <taxon>Dichomitus</taxon>
    </lineage>
</organism>
<feature type="region of interest" description="Disordered" evidence="1">
    <location>
        <begin position="417"/>
        <end position="441"/>
    </location>
</feature>
<sequence length="441" mass="49266">MSRWLSTWLAARSKIRWWRAREQARTRSMLDEIDEGLAIKAYELTLDDAFLNTSVTPCIWRLNPGHVVRCSNTIIRIRTGIESPIPLPDSIVTWRPILPFILAVGLKMTQAIDDTLVHRAIVFDLLPPMLFSFLDSSADTPLGQQFLHTMSSFVLRGVNSVSALWCLLRYLARETNKDMHIEWHVFLQVVAALPKDSVQWKQSGELAMSKNAICDTFPGVRALMSQFSHAHTPIRDNPEKAPGRSQYESAFVDTLLFLNTFLTCSPWKENEGTWECISRTLHRAKLFPLSEDDLRQGSPMCVATHLNVIRTLDATFRFLADNIPSYQSPPWLDHMRAIGRYCEVRIAGAAASKSPPTIVAPATSDATLVATPQCDVRQSLPLLAVPDGPTYLHIHESALSIDAPHGPIPHSTPSICNTDTDVAPTGLIDQSNDSERAERPV</sequence>
<evidence type="ECO:0000313" key="2">
    <source>
        <dbReference type="EMBL" id="TBU29786.1"/>
    </source>
</evidence>
<dbReference type="EMBL" id="ML143410">
    <property type="protein sequence ID" value="TBU29786.1"/>
    <property type="molecule type" value="Genomic_DNA"/>
</dbReference>